<evidence type="ECO:0000313" key="2">
    <source>
        <dbReference type="EMBL" id="CAI3929171.1"/>
    </source>
</evidence>
<keyword evidence="1" id="KW-1133">Transmembrane helix</keyword>
<keyword evidence="1" id="KW-0812">Transmembrane</keyword>
<sequence>MNLSEIIHITNRVFVGSYWIIISLLSIVLIYLCITYYQNHYFDPKKNLFQKYIWDAATLNLTRQTQQSFEQCLQKQDTSKNYPSQIMKECIFKAAAKL</sequence>
<organism evidence="2 3">
    <name type="scientific">Commensalibacter papalotli</name>
    <name type="common">ex Botero et al. 2024</name>
    <dbReference type="NCBI Taxonomy" id="2972766"/>
    <lineage>
        <taxon>Bacteria</taxon>
        <taxon>Pseudomonadati</taxon>
        <taxon>Pseudomonadota</taxon>
        <taxon>Alphaproteobacteria</taxon>
        <taxon>Acetobacterales</taxon>
        <taxon>Acetobacteraceae</taxon>
    </lineage>
</organism>
<comment type="caution">
    <text evidence="2">The sequence shown here is derived from an EMBL/GenBank/DDBJ whole genome shotgun (WGS) entry which is preliminary data.</text>
</comment>
<evidence type="ECO:0000313" key="3">
    <source>
        <dbReference type="Proteomes" id="UP001154272"/>
    </source>
</evidence>
<keyword evidence="1" id="KW-0472">Membrane</keyword>
<name>A0ABM9HJX6_9PROT</name>
<evidence type="ECO:0000256" key="1">
    <source>
        <dbReference type="SAM" id="Phobius"/>
    </source>
</evidence>
<accession>A0ABM9HJX6</accession>
<gene>
    <name evidence="2" type="ORF">R83534S58_LOCUS422</name>
</gene>
<proteinExistence type="predicted"/>
<dbReference type="EMBL" id="CAMXCH010000001">
    <property type="protein sequence ID" value="CAI3929171.1"/>
    <property type="molecule type" value="Genomic_DNA"/>
</dbReference>
<dbReference type="Proteomes" id="UP001154272">
    <property type="component" value="Unassembled WGS sequence"/>
</dbReference>
<feature type="transmembrane region" description="Helical" evidence="1">
    <location>
        <begin position="18"/>
        <end position="37"/>
    </location>
</feature>
<keyword evidence="3" id="KW-1185">Reference proteome</keyword>
<reference evidence="2" key="1">
    <citation type="submission" date="2022-10" db="EMBL/GenBank/DDBJ databases">
        <authorList>
            <person name="Botero Cardona J."/>
        </authorList>
    </citation>
    <scope>NUCLEOTIDE SEQUENCE</scope>
    <source>
        <strain evidence="2">R-83534</strain>
    </source>
</reference>
<protein>
    <submittedName>
        <fullName evidence="2">Uncharacterized protein</fullName>
    </submittedName>
</protein>